<gene>
    <name evidence="2" type="ORF">S12H4_28849</name>
</gene>
<dbReference type="AlphaFoldDB" id="X1UK95"/>
<proteinExistence type="predicted"/>
<accession>X1UK95</accession>
<reference evidence="2" key="1">
    <citation type="journal article" date="2014" name="Front. Microbiol.">
        <title>High frequency of phylogenetically diverse reductive dehalogenase-homologous genes in deep subseafloor sedimentary metagenomes.</title>
        <authorList>
            <person name="Kawai M."/>
            <person name="Futagami T."/>
            <person name="Toyoda A."/>
            <person name="Takaki Y."/>
            <person name="Nishi S."/>
            <person name="Hori S."/>
            <person name="Arai W."/>
            <person name="Tsubouchi T."/>
            <person name="Morono Y."/>
            <person name="Uchiyama I."/>
            <person name="Ito T."/>
            <person name="Fujiyama A."/>
            <person name="Inagaki F."/>
            <person name="Takami H."/>
        </authorList>
    </citation>
    <scope>NUCLEOTIDE SEQUENCE</scope>
    <source>
        <strain evidence="2">Expedition CK06-06</strain>
    </source>
</reference>
<organism evidence="2">
    <name type="scientific">marine sediment metagenome</name>
    <dbReference type="NCBI Taxonomy" id="412755"/>
    <lineage>
        <taxon>unclassified sequences</taxon>
        <taxon>metagenomes</taxon>
        <taxon>ecological metagenomes</taxon>
    </lineage>
</organism>
<dbReference type="InterPro" id="IPR013668">
    <property type="entry name" value="RNase_R_HTH_12"/>
</dbReference>
<name>X1UK95_9ZZZZ</name>
<feature type="domain" description="Ribonuclease R winged-helix" evidence="1">
    <location>
        <begin position="5"/>
        <end position="54"/>
    </location>
</feature>
<protein>
    <recommendedName>
        <fullName evidence="1">Ribonuclease R winged-helix domain-containing protein</fullName>
    </recommendedName>
</protein>
<evidence type="ECO:0000259" key="1">
    <source>
        <dbReference type="Pfam" id="PF08461"/>
    </source>
</evidence>
<dbReference type="SUPFAM" id="SSF46785">
    <property type="entry name" value="Winged helix' DNA-binding domain"/>
    <property type="match status" value="1"/>
</dbReference>
<dbReference type="EMBL" id="BARW01016584">
    <property type="protein sequence ID" value="GAI92784.1"/>
    <property type="molecule type" value="Genomic_DNA"/>
</dbReference>
<comment type="caution">
    <text evidence="2">The sequence shown here is derived from an EMBL/GenBank/DDBJ whole genome shotgun (WGS) entry which is preliminary data.</text>
</comment>
<sequence>MNTREEIISLLSKSEKPLGPKAIALELKKTSVNIRKILSNLYKEGKIEKVGYGEYALSVNVNLSVNVKKLRVNVEDSKAKKLANKEINKYRKMYFQRLKASDPEAYGKMRKAKSRYLKDWRARNPDYNKNWLKKYYKKYPERVREYQRRYWLKRTMSSD</sequence>
<evidence type="ECO:0000313" key="2">
    <source>
        <dbReference type="EMBL" id="GAI92784.1"/>
    </source>
</evidence>
<dbReference type="InterPro" id="IPR036390">
    <property type="entry name" value="WH_DNA-bd_sf"/>
</dbReference>
<dbReference type="Pfam" id="PF08461">
    <property type="entry name" value="WHD_RNase_R"/>
    <property type="match status" value="1"/>
</dbReference>